<gene>
    <name evidence="1" type="ORF">FS320_00900</name>
</gene>
<keyword evidence="2" id="KW-1185">Reference proteome</keyword>
<organism evidence="1 2">
    <name type="scientific">Microvirga tunisiensis</name>
    <dbReference type="NCBI Taxonomy" id="2108360"/>
    <lineage>
        <taxon>Bacteria</taxon>
        <taxon>Pseudomonadati</taxon>
        <taxon>Pseudomonadota</taxon>
        <taxon>Alphaproteobacteria</taxon>
        <taxon>Hyphomicrobiales</taxon>
        <taxon>Methylobacteriaceae</taxon>
        <taxon>Microvirga</taxon>
    </lineage>
</organism>
<dbReference type="EMBL" id="VOSK01000001">
    <property type="protein sequence ID" value="MPR23812.1"/>
    <property type="molecule type" value="Genomic_DNA"/>
</dbReference>
<protein>
    <submittedName>
        <fullName evidence="1">Uncharacterized protein</fullName>
    </submittedName>
</protein>
<comment type="caution">
    <text evidence="1">The sequence shown here is derived from an EMBL/GenBank/DDBJ whole genome shotgun (WGS) entry which is preliminary data.</text>
</comment>
<dbReference type="AlphaFoldDB" id="A0A5N7MA87"/>
<evidence type="ECO:0000313" key="1">
    <source>
        <dbReference type="EMBL" id="MPR23812.1"/>
    </source>
</evidence>
<dbReference type="RefSeq" id="WP_152708709.1">
    <property type="nucleotide sequence ID" value="NZ_VOSJ01000001.1"/>
</dbReference>
<accession>A0A5N7MA87</accession>
<sequence>MLMLIEDYSEKLRIQKTLEGILLDALPEKGRYTLGYKGANRERTLRYHPDSPLYYVPGRHDDAHVPRYANTLGILDRTKAPQDIVVVINIPMKSNGQKAAGFFAKDSRSGRIYLMHTGRVGGGRAGIGKLAYLAWSDRKPVAVIDNDGGERFGIVVTEIDEKGLVSEITKFVEDVKEFKRYATGTNEEVEALKKKIGRFQALHGDEFSGTKRGRTQGVLEYDTYHGDIVKALRQMLEADLRSDEEVFRTGLIDLLVERKGKRSQVYEVKTGMTRQHLYTAIGQLIVHSGDNKNCRKFLVIPSGEDLPDDVNGAVGRAGIEIMRFRKVRKDWRIEPV</sequence>
<dbReference type="OrthoDB" id="8266299at2"/>
<evidence type="ECO:0000313" key="2">
    <source>
        <dbReference type="Proteomes" id="UP000403266"/>
    </source>
</evidence>
<proteinExistence type="predicted"/>
<reference evidence="1 2" key="1">
    <citation type="journal article" date="2019" name="Syst. Appl. Microbiol.">
        <title>Microvirga tunisiensis sp. nov., a root nodule symbiotic bacterium isolated from Lupinus micranthus and L. luteus grown in Northern Tunisia.</title>
        <authorList>
            <person name="Msaddak A."/>
            <person name="Rejili M."/>
            <person name="Duran D."/>
            <person name="Mars M."/>
            <person name="Palacios J.M."/>
            <person name="Ruiz-Argueso T."/>
            <person name="Rey L."/>
            <person name="Imperial J."/>
        </authorList>
    </citation>
    <scope>NUCLEOTIDE SEQUENCE [LARGE SCALE GENOMIC DNA]</scope>
    <source>
        <strain evidence="1 2">Lmie10</strain>
    </source>
</reference>
<dbReference type="Proteomes" id="UP000403266">
    <property type="component" value="Unassembled WGS sequence"/>
</dbReference>
<name>A0A5N7MA87_9HYPH</name>